<keyword evidence="6" id="KW-0443">Lipid metabolism</keyword>
<evidence type="ECO:0000256" key="9">
    <source>
        <dbReference type="SAM" id="Phobius"/>
    </source>
</evidence>
<keyword evidence="4" id="KW-0256">Endoplasmic reticulum</keyword>
<keyword evidence="5 9" id="KW-1133">Transmembrane helix</keyword>
<comment type="caution">
    <text evidence="10">The sequence shown here is derived from an EMBL/GenBank/DDBJ whole genome shotgun (WGS) entry which is preliminary data.</text>
</comment>
<gene>
    <name evidence="10" type="ORF">RIMI_LOCUS6868148</name>
</gene>
<feature type="compositionally biased region" description="Polar residues" evidence="8">
    <location>
        <begin position="297"/>
        <end position="307"/>
    </location>
</feature>
<feature type="region of interest" description="Disordered" evidence="8">
    <location>
        <begin position="265"/>
        <end position="371"/>
    </location>
</feature>
<dbReference type="Proteomes" id="UP001176940">
    <property type="component" value="Unassembled WGS sequence"/>
</dbReference>
<evidence type="ECO:0000256" key="8">
    <source>
        <dbReference type="SAM" id="MobiDB-lite"/>
    </source>
</evidence>
<evidence type="ECO:0000256" key="5">
    <source>
        <dbReference type="ARBA" id="ARBA00022989"/>
    </source>
</evidence>
<protein>
    <recommendedName>
        <fullName evidence="2">Seipin</fullName>
    </recommendedName>
</protein>
<dbReference type="CDD" id="cd23995">
    <property type="entry name" value="Seipin_BSCL2_like"/>
    <property type="match status" value="1"/>
</dbReference>
<keyword evidence="3 9" id="KW-0812">Transmembrane</keyword>
<dbReference type="PANTHER" id="PTHR21212">
    <property type="entry name" value="BERNARDINELLI-SEIP CONGENITAL LIPODYSTROPHY 2 HOMOLOG BSCL2 PROTEIN"/>
    <property type="match status" value="1"/>
</dbReference>
<name>A0ABN9L9K8_9NEOB</name>
<evidence type="ECO:0000313" key="10">
    <source>
        <dbReference type="EMBL" id="CAJ0936664.1"/>
    </source>
</evidence>
<evidence type="ECO:0000256" key="4">
    <source>
        <dbReference type="ARBA" id="ARBA00022824"/>
    </source>
</evidence>
<proteinExistence type="predicted"/>
<feature type="compositionally biased region" description="Acidic residues" evidence="8">
    <location>
        <begin position="323"/>
        <end position="332"/>
    </location>
</feature>
<keyword evidence="11" id="KW-1185">Reference proteome</keyword>
<evidence type="ECO:0000256" key="1">
    <source>
        <dbReference type="ARBA" id="ARBA00004477"/>
    </source>
</evidence>
<evidence type="ECO:0000256" key="6">
    <source>
        <dbReference type="ARBA" id="ARBA00023098"/>
    </source>
</evidence>
<accession>A0ABN9L9K8</accession>
<feature type="transmembrane region" description="Helical" evidence="9">
    <location>
        <begin position="27"/>
        <end position="49"/>
    </location>
</feature>
<comment type="subcellular location">
    <subcellularLocation>
        <location evidence="1">Endoplasmic reticulum membrane</location>
        <topology evidence="1">Multi-pass membrane protein</topology>
    </subcellularLocation>
</comment>
<keyword evidence="7 9" id="KW-0472">Membrane</keyword>
<sequence>MSTEVSPPLLQWVEDMFVIFFLRTRRLLLQTGILVCVLLLLLWVSIFLYGSFYYSYMPTVKYSTPVHYQYSSTCNPSPGILCSFPTANVSLLRNNRDRVLMYGQPYRITLELQVPESTVNQDLGMFMVSMSFYTRGGKEIFYAARSAMLHYKSHLLKTLETLAVFPLFISGLSQQKQILEVELHSEYREDSYVPTTGAVIQIQSVHLQMYSAELRVHAHFTGLRYILYNYPVISAIIGIASNFVFLSVLVLLSYLQFGTGRSRFRATSVGSTETGRTETQEGSAAHSERGEDPDTETLGQGESTRADPSSDAGAQPRTIGMTEESEDQEDFDISLLGDADIPGAVGTSMEPPNEPQTGPMLRQRLTQCSAH</sequence>
<dbReference type="Pfam" id="PF06775">
    <property type="entry name" value="Seipin"/>
    <property type="match status" value="1"/>
</dbReference>
<evidence type="ECO:0000256" key="2">
    <source>
        <dbReference type="ARBA" id="ARBA00022064"/>
    </source>
</evidence>
<evidence type="ECO:0000313" key="11">
    <source>
        <dbReference type="Proteomes" id="UP001176940"/>
    </source>
</evidence>
<organism evidence="10 11">
    <name type="scientific">Ranitomeya imitator</name>
    <name type="common">mimic poison frog</name>
    <dbReference type="NCBI Taxonomy" id="111125"/>
    <lineage>
        <taxon>Eukaryota</taxon>
        <taxon>Metazoa</taxon>
        <taxon>Chordata</taxon>
        <taxon>Craniata</taxon>
        <taxon>Vertebrata</taxon>
        <taxon>Euteleostomi</taxon>
        <taxon>Amphibia</taxon>
        <taxon>Batrachia</taxon>
        <taxon>Anura</taxon>
        <taxon>Neobatrachia</taxon>
        <taxon>Hyloidea</taxon>
        <taxon>Dendrobatidae</taxon>
        <taxon>Dendrobatinae</taxon>
        <taxon>Ranitomeya</taxon>
    </lineage>
</organism>
<reference evidence="10" key="1">
    <citation type="submission" date="2023-07" db="EMBL/GenBank/DDBJ databases">
        <authorList>
            <person name="Stuckert A."/>
        </authorList>
    </citation>
    <scope>NUCLEOTIDE SEQUENCE</scope>
</reference>
<dbReference type="PANTHER" id="PTHR21212:SF0">
    <property type="entry name" value="SEIPIN"/>
    <property type="match status" value="1"/>
</dbReference>
<evidence type="ECO:0000256" key="3">
    <source>
        <dbReference type="ARBA" id="ARBA00022692"/>
    </source>
</evidence>
<evidence type="ECO:0000256" key="7">
    <source>
        <dbReference type="ARBA" id="ARBA00023136"/>
    </source>
</evidence>
<dbReference type="InterPro" id="IPR009617">
    <property type="entry name" value="Seipin"/>
</dbReference>
<feature type="transmembrane region" description="Helical" evidence="9">
    <location>
        <begin position="232"/>
        <end position="255"/>
    </location>
</feature>
<dbReference type="EMBL" id="CAUEEQ010012658">
    <property type="protein sequence ID" value="CAJ0936664.1"/>
    <property type="molecule type" value="Genomic_DNA"/>
</dbReference>